<sequence>MSASSFLRPALVLGLLSAVGPFAIDMYLPAMPEIGQSLNASVPAMQATITSYFLAFGVAQLIYGPWADQAGRKLPLYAGLAIFLIGSVLCTLAPSTEALIAGRFVQGLGGAAVMVVPRAVIRDMTTGHEATRLMAAIMLVISVSPFLAPLAGAGLMMLAGWRAIFGVLVVATLISLAMTRFLLAETLPPSARQPVSVSAMLRGTRHLLTHRGFMALTFLGGFGMASFFVFIASASFVYAAAFGLTPTQFSLAFALNAVGFFGASQMAARLGMRFGAQTVMVRATTGFAVFTIGLFLLALAGISGLWLTIGGLFLANACLGLVIPTAMVVALEEHGPIAGLASSLGGTMQMLAGGVMIAVSAPFFDGTVLPMLAAIALCGALAFLLALVVARLPAPEAQPSA</sequence>
<dbReference type="PANTHER" id="PTHR23502:SF132">
    <property type="entry name" value="POLYAMINE TRANSPORTER 2-RELATED"/>
    <property type="match status" value="1"/>
</dbReference>
<evidence type="ECO:0000313" key="10">
    <source>
        <dbReference type="EMBL" id="PTX45575.1"/>
    </source>
</evidence>
<dbReference type="Proteomes" id="UP000244224">
    <property type="component" value="Unassembled WGS sequence"/>
</dbReference>
<keyword evidence="3 8" id="KW-0813">Transport</keyword>
<comment type="subcellular location">
    <subcellularLocation>
        <location evidence="8">Cell inner membrane</location>
        <topology evidence="8">Multi-pass membrane protein</topology>
    </subcellularLocation>
    <subcellularLocation>
        <location evidence="1">Cell membrane</location>
        <topology evidence="1">Multi-pass membrane protein</topology>
    </subcellularLocation>
</comment>
<dbReference type="PROSITE" id="PS50850">
    <property type="entry name" value="MFS"/>
    <property type="match status" value="1"/>
</dbReference>
<feature type="transmembrane region" description="Helical" evidence="8">
    <location>
        <begin position="74"/>
        <end position="94"/>
    </location>
</feature>
<evidence type="ECO:0000256" key="8">
    <source>
        <dbReference type="RuleBase" id="RU365088"/>
    </source>
</evidence>
<dbReference type="InterPro" id="IPR004812">
    <property type="entry name" value="Efflux_drug-R_Bcr/CmlA"/>
</dbReference>
<dbReference type="AlphaFoldDB" id="A0A2T6AP28"/>
<keyword evidence="8" id="KW-0997">Cell inner membrane</keyword>
<keyword evidence="4" id="KW-1003">Cell membrane</keyword>
<feature type="transmembrane region" description="Helical" evidence="8">
    <location>
        <begin position="343"/>
        <end position="364"/>
    </location>
</feature>
<dbReference type="NCBIfam" id="TIGR00710">
    <property type="entry name" value="efflux_Bcr_CflA"/>
    <property type="match status" value="1"/>
</dbReference>
<dbReference type="OrthoDB" id="9800416at2"/>
<proteinExistence type="inferred from homology"/>
<comment type="caution">
    <text evidence="10">The sequence shown here is derived from an EMBL/GenBank/DDBJ whole genome shotgun (WGS) entry which is preliminary data.</text>
</comment>
<dbReference type="GO" id="GO:0042910">
    <property type="term" value="F:xenobiotic transmembrane transporter activity"/>
    <property type="evidence" value="ECO:0007669"/>
    <property type="project" value="InterPro"/>
</dbReference>
<protein>
    <recommendedName>
        <fullName evidence="8">Bcr/CflA family efflux transporter</fullName>
    </recommendedName>
</protein>
<comment type="similarity">
    <text evidence="2 8">Belongs to the major facilitator superfamily. Bcr/CmlA family.</text>
</comment>
<evidence type="ECO:0000256" key="2">
    <source>
        <dbReference type="ARBA" id="ARBA00006236"/>
    </source>
</evidence>
<dbReference type="Pfam" id="PF07690">
    <property type="entry name" value="MFS_1"/>
    <property type="match status" value="1"/>
</dbReference>
<comment type="caution">
    <text evidence="8">Lacks conserved residue(s) required for the propagation of feature annotation.</text>
</comment>
<feature type="transmembrane region" description="Helical" evidence="8">
    <location>
        <begin position="133"/>
        <end position="157"/>
    </location>
</feature>
<evidence type="ECO:0000256" key="3">
    <source>
        <dbReference type="ARBA" id="ARBA00022448"/>
    </source>
</evidence>
<dbReference type="Gene3D" id="1.20.1720.10">
    <property type="entry name" value="Multidrug resistance protein D"/>
    <property type="match status" value="1"/>
</dbReference>
<evidence type="ECO:0000313" key="11">
    <source>
        <dbReference type="Proteomes" id="UP000244224"/>
    </source>
</evidence>
<evidence type="ECO:0000259" key="9">
    <source>
        <dbReference type="PROSITE" id="PS50850"/>
    </source>
</evidence>
<dbReference type="InterPro" id="IPR011701">
    <property type="entry name" value="MFS"/>
</dbReference>
<evidence type="ECO:0000256" key="1">
    <source>
        <dbReference type="ARBA" id="ARBA00004651"/>
    </source>
</evidence>
<dbReference type="GO" id="GO:1990961">
    <property type="term" value="P:xenobiotic detoxification by transmembrane export across the plasma membrane"/>
    <property type="evidence" value="ECO:0007669"/>
    <property type="project" value="InterPro"/>
</dbReference>
<feature type="transmembrane region" description="Helical" evidence="8">
    <location>
        <begin position="163"/>
        <end position="183"/>
    </location>
</feature>
<keyword evidence="11" id="KW-1185">Reference proteome</keyword>
<organism evidence="10 11">
    <name type="scientific">Gemmobacter caeni</name>
    <dbReference type="NCBI Taxonomy" id="589035"/>
    <lineage>
        <taxon>Bacteria</taxon>
        <taxon>Pseudomonadati</taxon>
        <taxon>Pseudomonadota</taxon>
        <taxon>Alphaproteobacteria</taxon>
        <taxon>Rhodobacterales</taxon>
        <taxon>Paracoccaceae</taxon>
        <taxon>Gemmobacter</taxon>
    </lineage>
</organism>
<accession>A0A2T6AP28</accession>
<keyword evidence="6 8" id="KW-1133">Transmembrane helix</keyword>
<dbReference type="InterPro" id="IPR020846">
    <property type="entry name" value="MFS_dom"/>
</dbReference>
<reference evidence="10 11" key="1">
    <citation type="submission" date="2018-04" db="EMBL/GenBank/DDBJ databases">
        <title>Genomic Encyclopedia of Archaeal and Bacterial Type Strains, Phase II (KMG-II): from individual species to whole genera.</title>
        <authorList>
            <person name="Goeker M."/>
        </authorList>
    </citation>
    <scope>NUCLEOTIDE SEQUENCE [LARGE SCALE GENOMIC DNA]</scope>
    <source>
        <strain evidence="10 11">DSM 21823</strain>
    </source>
</reference>
<feature type="transmembrane region" description="Helical" evidence="8">
    <location>
        <begin position="100"/>
        <end position="121"/>
    </location>
</feature>
<name>A0A2T6AP28_9RHOB</name>
<dbReference type="PANTHER" id="PTHR23502">
    <property type="entry name" value="MAJOR FACILITATOR SUPERFAMILY"/>
    <property type="match status" value="1"/>
</dbReference>
<feature type="transmembrane region" description="Helical" evidence="8">
    <location>
        <begin position="305"/>
        <end position="331"/>
    </location>
</feature>
<evidence type="ECO:0000256" key="5">
    <source>
        <dbReference type="ARBA" id="ARBA00022692"/>
    </source>
</evidence>
<feature type="transmembrane region" description="Helical" evidence="8">
    <location>
        <begin position="247"/>
        <end position="267"/>
    </location>
</feature>
<evidence type="ECO:0000256" key="6">
    <source>
        <dbReference type="ARBA" id="ARBA00022989"/>
    </source>
</evidence>
<dbReference type="EMBL" id="QBKP01000021">
    <property type="protein sequence ID" value="PTX45575.1"/>
    <property type="molecule type" value="Genomic_DNA"/>
</dbReference>
<keyword evidence="5 8" id="KW-0812">Transmembrane</keyword>
<dbReference type="SUPFAM" id="SSF103473">
    <property type="entry name" value="MFS general substrate transporter"/>
    <property type="match status" value="1"/>
</dbReference>
<keyword evidence="7 8" id="KW-0472">Membrane</keyword>
<gene>
    <name evidence="10" type="ORF">C8N34_1214</name>
</gene>
<dbReference type="GO" id="GO:0005886">
    <property type="term" value="C:plasma membrane"/>
    <property type="evidence" value="ECO:0007669"/>
    <property type="project" value="UniProtKB-SubCell"/>
</dbReference>
<feature type="domain" description="Major facilitator superfamily (MFS) profile" evidence="9">
    <location>
        <begin position="6"/>
        <end position="391"/>
    </location>
</feature>
<feature type="transmembrane region" description="Helical" evidence="8">
    <location>
        <begin position="279"/>
        <end position="299"/>
    </location>
</feature>
<feature type="transmembrane region" description="Helical" evidence="8">
    <location>
        <begin position="212"/>
        <end position="241"/>
    </location>
</feature>
<feature type="transmembrane region" description="Helical" evidence="8">
    <location>
        <begin position="370"/>
        <end position="390"/>
    </location>
</feature>
<evidence type="ECO:0000256" key="7">
    <source>
        <dbReference type="ARBA" id="ARBA00023136"/>
    </source>
</evidence>
<feature type="transmembrane region" description="Helical" evidence="8">
    <location>
        <begin position="47"/>
        <end position="67"/>
    </location>
</feature>
<dbReference type="InterPro" id="IPR036259">
    <property type="entry name" value="MFS_trans_sf"/>
</dbReference>
<evidence type="ECO:0000256" key="4">
    <source>
        <dbReference type="ARBA" id="ARBA00022475"/>
    </source>
</evidence>
<dbReference type="CDD" id="cd17320">
    <property type="entry name" value="MFS_MdfA_MDR_like"/>
    <property type="match status" value="1"/>
</dbReference>
<dbReference type="RefSeq" id="WP_108130508.1">
    <property type="nucleotide sequence ID" value="NZ_QBKP01000021.1"/>
</dbReference>